<accession>A0ABQ7HY82</accession>
<keyword evidence="2" id="KW-1185">Reference proteome</keyword>
<name>A0ABQ7HY82_9MICR</name>
<dbReference type="Proteomes" id="UP001516464">
    <property type="component" value="Unassembled WGS sequence"/>
</dbReference>
<organism evidence="1 2">
    <name type="scientific">Astathelohania contejeani</name>
    <dbReference type="NCBI Taxonomy" id="164912"/>
    <lineage>
        <taxon>Eukaryota</taxon>
        <taxon>Fungi</taxon>
        <taxon>Fungi incertae sedis</taxon>
        <taxon>Microsporidia</taxon>
        <taxon>Astathelohaniidae</taxon>
        <taxon>Astathelohania</taxon>
    </lineage>
</organism>
<evidence type="ECO:0000313" key="2">
    <source>
        <dbReference type="Proteomes" id="UP001516464"/>
    </source>
</evidence>
<reference evidence="1 2" key="1">
    <citation type="submission" date="2019-01" db="EMBL/GenBank/DDBJ databases">
        <title>Genomes sequencing and comparative genomics of infectious freshwater microsporidia, Cucumispora dikerogammari and Thelohania contejeani.</title>
        <authorList>
            <person name="Cormier A."/>
            <person name="Giraud I."/>
            <person name="Wattier R."/>
            <person name="Teixeira M."/>
            <person name="Grandjean F."/>
            <person name="Rigaud T."/>
            <person name="Cordaux R."/>
        </authorList>
    </citation>
    <scope>NUCLEOTIDE SEQUENCE [LARGE SCALE GENOMIC DNA]</scope>
    <source>
        <strain evidence="1">T1</strain>
        <tissue evidence="1">Spores</tissue>
    </source>
</reference>
<evidence type="ECO:0000313" key="1">
    <source>
        <dbReference type="EMBL" id="KAF7683136.1"/>
    </source>
</evidence>
<comment type="caution">
    <text evidence="1">The sequence shown here is derived from an EMBL/GenBank/DDBJ whole genome shotgun (WGS) entry which is preliminary data.</text>
</comment>
<gene>
    <name evidence="1" type="ORF">TCON_1646</name>
</gene>
<protein>
    <submittedName>
        <fullName evidence="1">Uncharacterized protein</fullName>
    </submittedName>
</protein>
<sequence length="180" mass="21294">MDKNDSIIHIETPNKKKNIRSEIIKSCEYLLYQLDRMREGVSSEDKLIELLLDIHQAYLALVNKIEIFNKKGMIGKINLVDKGNGLFIYKDKYTVVFDNGVLSVDTGHKELNHMAMEYISGYKPKDQIERLEIFLALYLDYEWRICDRCLEYGIGPYFRRPIVRRLEEDYISAYHEECKN</sequence>
<proteinExistence type="predicted"/>
<dbReference type="EMBL" id="SBIQ01000123">
    <property type="protein sequence ID" value="KAF7683136.1"/>
    <property type="molecule type" value="Genomic_DNA"/>
</dbReference>